<evidence type="ECO:0000313" key="1">
    <source>
        <dbReference type="EMBL" id="CAF1198312.1"/>
    </source>
</evidence>
<comment type="caution">
    <text evidence="1">The sequence shown here is derived from an EMBL/GenBank/DDBJ whole genome shotgun (WGS) entry which is preliminary data.</text>
</comment>
<dbReference type="EMBL" id="CAJNOL010002177">
    <property type="protein sequence ID" value="CAF1471653.1"/>
    <property type="molecule type" value="Genomic_DNA"/>
</dbReference>
<dbReference type="Proteomes" id="UP000663854">
    <property type="component" value="Unassembled WGS sequence"/>
</dbReference>
<sequence>MKLTKIDMIEIYNKVIYIFSDIRTMKAEIIRCIATIFHDDIDMTSGGTESILMACKTYHDLAISKGIIKPEM</sequence>
<dbReference type="Proteomes" id="UP000663870">
    <property type="component" value="Unassembled WGS sequence"/>
</dbReference>
<reference evidence="1" key="1">
    <citation type="submission" date="2021-02" db="EMBL/GenBank/DDBJ databases">
        <authorList>
            <person name="Nowell W R."/>
        </authorList>
    </citation>
    <scope>NUCLEOTIDE SEQUENCE</scope>
</reference>
<dbReference type="Gene3D" id="3.40.640.10">
    <property type="entry name" value="Type I PLP-dependent aspartate aminotransferase-like (Major domain)"/>
    <property type="match status" value="1"/>
</dbReference>
<dbReference type="InterPro" id="IPR015421">
    <property type="entry name" value="PyrdxlP-dep_Trfase_major"/>
</dbReference>
<protein>
    <submittedName>
        <fullName evidence="1">Uncharacterized protein</fullName>
    </submittedName>
</protein>
<dbReference type="AlphaFoldDB" id="A0A814W991"/>
<proteinExistence type="predicted"/>
<evidence type="ECO:0000313" key="2">
    <source>
        <dbReference type="EMBL" id="CAF1471653.1"/>
    </source>
</evidence>
<organism evidence="1 3">
    <name type="scientific">Rotaria sordida</name>
    <dbReference type="NCBI Taxonomy" id="392033"/>
    <lineage>
        <taxon>Eukaryota</taxon>
        <taxon>Metazoa</taxon>
        <taxon>Spiralia</taxon>
        <taxon>Gnathifera</taxon>
        <taxon>Rotifera</taxon>
        <taxon>Eurotatoria</taxon>
        <taxon>Bdelloidea</taxon>
        <taxon>Philodinida</taxon>
        <taxon>Philodinidae</taxon>
        <taxon>Rotaria</taxon>
    </lineage>
</organism>
<gene>
    <name evidence="2" type="ORF">JXQ802_LOCUS38774</name>
    <name evidence="1" type="ORF">PYM288_LOCUS24734</name>
</gene>
<evidence type="ECO:0000313" key="3">
    <source>
        <dbReference type="Proteomes" id="UP000663854"/>
    </source>
</evidence>
<dbReference type="EMBL" id="CAJNOH010001274">
    <property type="protein sequence ID" value="CAF1198312.1"/>
    <property type="molecule type" value="Genomic_DNA"/>
</dbReference>
<evidence type="ECO:0000313" key="4">
    <source>
        <dbReference type="Proteomes" id="UP000663870"/>
    </source>
</evidence>
<name>A0A814W991_9BILA</name>
<keyword evidence="4" id="KW-1185">Reference proteome</keyword>
<accession>A0A814W991</accession>